<feature type="region of interest" description="Disordered" evidence="1">
    <location>
        <begin position="44"/>
        <end position="91"/>
    </location>
</feature>
<dbReference type="AlphaFoldDB" id="A0A6N3E4Y3"/>
<protein>
    <submittedName>
        <fullName evidence="2">Uncharacterized protein</fullName>
    </submittedName>
</protein>
<gene>
    <name evidence="2" type="ORF">IBLFYP30_02437</name>
</gene>
<proteinExistence type="predicted"/>
<accession>A0A6N3E4Y3</accession>
<evidence type="ECO:0000256" key="1">
    <source>
        <dbReference type="SAM" id="MobiDB-lite"/>
    </source>
</evidence>
<dbReference type="RefSeq" id="WP_024037128.1">
    <property type="nucleotide sequence ID" value="NZ_CACRUE010000033.1"/>
</dbReference>
<dbReference type="EMBL" id="CACRUE010000033">
    <property type="protein sequence ID" value="VYU35215.1"/>
    <property type="molecule type" value="Genomic_DNA"/>
</dbReference>
<feature type="compositionally biased region" description="Basic and acidic residues" evidence="1">
    <location>
        <begin position="48"/>
        <end position="81"/>
    </location>
</feature>
<sequence>MKKKWVRKLVVLGLTGIMALGVGCSKKEKTVNISSMSSDELADYLESLPKDEQERIKKSLDNKDKDDKTDKEDNNEKDTNKADVTSSNEKSNNNKYKYTCDLCGKSIPYSYIDGDTMMCKSCAAKQECYLIDKDCNGRVGNSYECKTCGRYFSSKKARNLCTHGRCKGCKKFQDDVMWVEGEGFYCIRCGSRMAIYEEKMANQYCCECGSTKNLLEMKDAWVCQNCYDKDPESYMIYGR</sequence>
<organism evidence="2">
    <name type="scientific">Intestinibacter bartlettii</name>
    <dbReference type="NCBI Taxonomy" id="261299"/>
    <lineage>
        <taxon>Bacteria</taxon>
        <taxon>Bacillati</taxon>
        <taxon>Bacillota</taxon>
        <taxon>Clostridia</taxon>
        <taxon>Peptostreptococcales</taxon>
        <taxon>Peptostreptococcaceae</taxon>
        <taxon>Intestinibacter</taxon>
    </lineage>
</organism>
<dbReference type="PROSITE" id="PS51257">
    <property type="entry name" value="PROKAR_LIPOPROTEIN"/>
    <property type="match status" value="1"/>
</dbReference>
<reference evidence="2" key="1">
    <citation type="submission" date="2019-11" db="EMBL/GenBank/DDBJ databases">
        <authorList>
            <person name="Feng L."/>
        </authorList>
    </citation>
    <scope>NUCLEOTIDE SEQUENCE</scope>
    <source>
        <strain evidence="2">IbartlettiiLFYP30</strain>
    </source>
</reference>
<evidence type="ECO:0000313" key="2">
    <source>
        <dbReference type="EMBL" id="VYU35215.1"/>
    </source>
</evidence>
<name>A0A6N3E4Y3_9FIRM</name>